<keyword evidence="1" id="KW-1185">Reference proteome</keyword>
<organism evidence="1 2">
    <name type="scientific">Panagrellus redivivus</name>
    <name type="common">Microworm</name>
    <dbReference type="NCBI Taxonomy" id="6233"/>
    <lineage>
        <taxon>Eukaryota</taxon>
        <taxon>Metazoa</taxon>
        <taxon>Ecdysozoa</taxon>
        <taxon>Nematoda</taxon>
        <taxon>Chromadorea</taxon>
        <taxon>Rhabditida</taxon>
        <taxon>Tylenchina</taxon>
        <taxon>Panagrolaimomorpha</taxon>
        <taxon>Panagrolaimoidea</taxon>
        <taxon>Panagrolaimidae</taxon>
        <taxon>Panagrellus</taxon>
    </lineage>
</organism>
<evidence type="ECO:0000313" key="2">
    <source>
        <dbReference type="WBParaSite" id="Pan_g6750.t1"/>
    </source>
</evidence>
<reference evidence="2" key="2">
    <citation type="submission" date="2020-10" db="UniProtKB">
        <authorList>
            <consortium name="WormBaseParasite"/>
        </authorList>
    </citation>
    <scope>IDENTIFICATION</scope>
</reference>
<evidence type="ECO:0000313" key="1">
    <source>
        <dbReference type="Proteomes" id="UP000492821"/>
    </source>
</evidence>
<dbReference type="AlphaFoldDB" id="A0A7E4W5Y7"/>
<sequence>MLACYLTTIATLGPTFLLTPEGALSRVMFLVQRPFLQGGPQGERPPSKWPSFTGLIGDVFAASLSTYMLAGPVKPRSCQSAMPHAP</sequence>
<accession>A0A7E4W5Y7</accession>
<reference evidence="1" key="1">
    <citation type="journal article" date="2013" name="Genetics">
        <title>The draft genome and transcriptome of Panagrellus redivivus are shaped by the harsh demands of a free-living lifestyle.</title>
        <authorList>
            <person name="Srinivasan J."/>
            <person name="Dillman A.R."/>
            <person name="Macchietto M.G."/>
            <person name="Heikkinen L."/>
            <person name="Lakso M."/>
            <person name="Fracchia K.M."/>
            <person name="Antoshechkin I."/>
            <person name="Mortazavi A."/>
            <person name="Wong G."/>
            <person name="Sternberg P.W."/>
        </authorList>
    </citation>
    <scope>NUCLEOTIDE SEQUENCE [LARGE SCALE GENOMIC DNA]</scope>
    <source>
        <strain evidence="1">MT8872</strain>
    </source>
</reference>
<protein>
    <submittedName>
        <fullName evidence="2">Phosphatidate cytidylyltransferase</fullName>
    </submittedName>
</protein>
<name>A0A7E4W5Y7_PANRE</name>
<proteinExistence type="predicted"/>
<dbReference type="Proteomes" id="UP000492821">
    <property type="component" value="Unassembled WGS sequence"/>
</dbReference>
<dbReference type="WBParaSite" id="Pan_g6750.t1">
    <property type="protein sequence ID" value="Pan_g6750.t1"/>
    <property type="gene ID" value="Pan_g6750"/>
</dbReference>